<dbReference type="InterPro" id="IPR014001">
    <property type="entry name" value="Helicase_ATP-bd"/>
</dbReference>
<evidence type="ECO:0000256" key="6">
    <source>
        <dbReference type="ARBA" id="ARBA00023242"/>
    </source>
</evidence>
<dbReference type="RefSeq" id="XP_008079888.1">
    <property type="nucleotide sequence ID" value="XM_008081697.1"/>
</dbReference>
<evidence type="ECO:0000256" key="5">
    <source>
        <dbReference type="ARBA" id="ARBA00022884"/>
    </source>
</evidence>
<evidence type="ECO:0000256" key="1">
    <source>
        <dbReference type="ARBA" id="ARBA00022741"/>
    </source>
</evidence>
<proteinExistence type="inferred from homology"/>
<protein>
    <recommendedName>
        <fullName evidence="7">ATP-dependent RNA helicase</fullName>
        <ecNumber evidence="7">3.6.4.13</ecNumber>
    </recommendedName>
</protein>
<dbReference type="OrthoDB" id="3370at2759"/>
<dbReference type="eggNOG" id="KOG0350">
    <property type="taxonomic scope" value="Eukaryota"/>
</dbReference>
<dbReference type="PROSITE" id="PS51194">
    <property type="entry name" value="HELICASE_CTER"/>
    <property type="match status" value="1"/>
</dbReference>
<evidence type="ECO:0000313" key="11">
    <source>
        <dbReference type="EMBL" id="EPE33271.1"/>
    </source>
</evidence>
<dbReference type="GO" id="GO:0016787">
    <property type="term" value="F:hydrolase activity"/>
    <property type="evidence" value="ECO:0007669"/>
    <property type="project" value="UniProtKB-KW"/>
</dbReference>
<dbReference type="SUPFAM" id="SSF52540">
    <property type="entry name" value="P-loop containing nucleoside triphosphate hydrolases"/>
    <property type="match status" value="1"/>
</dbReference>
<sequence length="816" mass="89613">MSAQIYSRYVPPAKKQKLDSKPLVVASEPALEVSKVTPPTPAIQHDASATYARYVPASKPKSKSVELLGKDESMVTAAITADNRPNKRDVPQLDDSVAQSSPKKAKKDKRDKKDKRSKGTKKEKDAESNDETGEQDLLDGNGEEKNGNEAEPIKKKKRKEKSTNNDTPLDNMEGVEPTGETEGEATHKRLMAKREKSLRKAEKLAKREAEKDTAEVPPEEEEQLHDLIPLPQPEPVPQLPIQSLTTSLPPWLASPIRVSPATRLPFADVGVPAEAIPILSSKGFHHAFAVQSAVLPILLPGPAQRPGDILVSAATGSGKTLAYVLPMIEEISKTVTTRLRCLVVVPTRELVLQARDVAEICASAFTNGSRRRVKIATAVGSESLKSEQASIMKQELRYDPEKYRAEEKRLNSKWESSDEDGDEDEEQLYVEERVSTLEDHVITSQPKVDILICTPGRLVEHLKSTPGFSLEYVNWLVVDEADKLLDQSFQQWLGLVIGSLEKERRVFQKRPNHVRKIILSATMTRDIGQLSGLKLYRPHMVVLESATAEDTAMTDVSHGHVLPELLLESGIKVEDESIKPLYLMEVLRREGLVQGIFKQANDASDSSSDSSDSDSDSDDTSSSESDTSKTLVESKAVPPSADGITPRGSLIFTKSNETAVRLGRLVALLDPKSASSIATLTSTTRSSARRASLKAFENGRVSILIASDLVSRGLDLPNLAHVINYDVPVSLSSYVHRVGRTARAGKRGHAWTLFTPSEAWWFWNEIGRSNAVERTAAISRVNIAASQFSEEQKAAYESALEALKLEASTSKRSSLK</sequence>
<dbReference type="CDD" id="cd18787">
    <property type="entry name" value="SF2_C_DEAD"/>
    <property type="match status" value="1"/>
</dbReference>
<keyword evidence="4 7" id="KW-0067">ATP-binding</keyword>
<dbReference type="STRING" id="1116229.S3DMH8"/>
<feature type="region of interest" description="Disordered" evidence="8">
    <location>
        <begin position="77"/>
        <end position="224"/>
    </location>
</feature>
<keyword evidence="3 7" id="KW-0347">Helicase</keyword>
<keyword evidence="12" id="KW-1185">Reference proteome</keyword>
<keyword evidence="5 7" id="KW-0694">RNA-binding</keyword>
<keyword evidence="1 7" id="KW-0547">Nucleotide-binding</keyword>
<dbReference type="HOGENOM" id="CLU_003041_15_2_1"/>
<dbReference type="InterPro" id="IPR000629">
    <property type="entry name" value="RNA-helicase_DEAD-box_CS"/>
</dbReference>
<dbReference type="KEGG" id="glz:GLAREA_06283"/>
<feature type="domain" description="Helicase C-terminal" evidence="10">
    <location>
        <begin position="636"/>
        <end position="796"/>
    </location>
</feature>
<dbReference type="PROSITE" id="PS51192">
    <property type="entry name" value="HELICASE_ATP_BIND_1"/>
    <property type="match status" value="1"/>
</dbReference>
<evidence type="ECO:0000259" key="9">
    <source>
        <dbReference type="PROSITE" id="PS51192"/>
    </source>
</evidence>
<feature type="region of interest" description="Disordered" evidence="8">
    <location>
        <begin position="600"/>
        <end position="648"/>
    </location>
</feature>
<dbReference type="SMART" id="SM00490">
    <property type="entry name" value="HELICc"/>
    <property type="match status" value="1"/>
</dbReference>
<dbReference type="InterPro" id="IPR027417">
    <property type="entry name" value="P-loop_NTPase"/>
</dbReference>
<evidence type="ECO:0000256" key="7">
    <source>
        <dbReference type="RuleBase" id="RU365068"/>
    </source>
</evidence>
<name>S3DMH8_GLAL2</name>
<organism evidence="11 12">
    <name type="scientific">Glarea lozoyensis (strain ATCC 20868 / MF5171)</name>
    <dbReference type="NCBI Taxonomy" id="1116229"/>
    <lineage>
        <taxon>Eukaryota</taxon>
        <taxon>Fungi</taxon>
        <taxon>Dikarya</taxon>
        <taxon>Ascomycota</taxon>
        <taxon>Pezizomycotina</taxon>
        <taxon>Leotiomycetes</taxon>
        <taxon>Helotiales</taxon>
        <taxon>Helotiaceae</taxon>
        <taxon>Glarea</taxon>
    </lineage>
</organism>
<comment type="domain">
    <text evidence="7">The Q motif is unique to and characteristic of the DEAD box family of RNA helicases and controls ATP binding and hydrolysis.</text>
</comment>
<dbReference type="EC" id="3.6.4.13" evidence="7"/>
<evidence type="ECO:0000256" key="3">
    <source>
        <dbReference type="ARBA" id="ARBA00022806"/>
    </source>
</evidence>
<dbReference type="PANTHER" id="PTHR24031">
    <property type="entry name" value="RNA HELICASE"/>
    <property type="match status" value="1"/>
</dbReference>
<dbReference type="EMBL" id="KE145358">
    <property type="protein sequence ID" value="EPE33271.1"/>
    <property type="molecule type" value="Genomic_DNA"/>
</dbReference>
<comment type="catalytic activity">
    <reaction evidence="7">
        <text>ATP + H2O = ADP + phosphate + H(+)</text>
        <dbReference type="Rhea" id="RHEA:13065"/>
        <dbReference type="ChEBI" id="CHEBI:15377"/>
        <dbReference type="ChEBI" id="CHEBI:15378"/>
        <dbReference type="ChEBI" id="CHEBI:30616"/>
        <dbReference type="ChEBI" id="CHEBI:43474"/>
        <dbReference type="ChEBI" id="CHEBI:456216"/>
        <dbReference type="EC" id="3.6.4.13"/>
    </reaction>
</comment>
<feature type="domain" description="Helicase ATP-binding" evidence="9">
    <location>
        <begin position="300"/>
        <end position="541"/>
    </location>
</feature>
<evidence type="ECO:0000256" key="4">
    <source>
        <dbReference type="ARBA" id="ARBA00022840"/>
    </source>
</evidence>
<dbReference type="AlphaFoldDB" id="S3DMH8"/>
<evidence type="ECO:0000256" key="8">
    <source>
        <dbReference type="SAM" id="MobiDB-lite"/>
    </source>
</evidence>
<dbReference type="GO" id="GO:0003724">
    <property type="term" value="F:RNA helicase activity"/>
    <property type="evidence" value="ECO:0007669"/>
    <property type="project" value="UniProtKB-EC"/>
</dbReference>
<dbReference type="OMA" id="HLEWLVI"/>
<keyword evidence="6" id="KW-0539">Nucleus</keyword>
<dbReference type="GeneID" id="19465337"/>
<dbReference type="Gene3D" id="3.40.50.300">
    <property type="entry name" value="P-loop containing nucleotide triphosphate hydrolases"/>
    <property type="match status" value="2"/>
</dbReference>
<dbReference type="Pfam" id="PF00271">
    <property type="entry name" value="Helicase_C"/>
    <property type="match status" value="1"/>
</dbReference>
<gene>
    <name evidence="11" type="ORF">GLAREA_06283</name>
</gene>
<evidence type="ECO:0000256" key="2">
    <source>
        <dbReference type="ARBA" id="ARBA00022801"/>
    </source>
</evidence>
<dbReference type="PROSITE" id="PS00039">
    <property type="entry name" value="DEAD_ATP_HELICASE"/>
    <property type="match status" value="1"/>
</dbReference>
<feature type="compositionally biased region" description="Acidic residues" evidence="8">
    <location>
        <begin position="128"/>
        <end position="137"/>
    </location>
</feature>
<reference evidence="11 12" key="1">
    <citation type="journal article" date="2013" name="BMC Genomics">
        <title>Genomics-driven discovery of the pneumocandin biosynthetic gene cluster in the fungus Glarea lozoyensis.</title>
        <authorList>
            <person name="Chen L."/>
            <person name="Yue Q."/>
            <person name="Zhang X."/>
            <person name="Xiang M."/>
            <person name="Wang C."/>
            <person name="Li S."/>
            <person name="Che Y."/>
            <person name="Ortiz-Lopez F.J."/>
            <person name="Bills G.F."/>
            <person name="Liu X."/>
            <person name="An Z."/>
        </authorList>
    </citation>
    <scope>NUCLEOTIDE SEQUENCE [LARGE SCALE GENOMIC DNA]</scope>
    <source>
        <strain evidence="12">ATCC 20868 / MF5171</strain>
    </source>
</reference>
<dbReference type="GO" id="GO:0005524">
    <property type="term" value="F:ATP binding"/>
    <property type="evidence" value="ECO:0007669"/>
    <property type="project" value="UniProtKB-UniRule"/>
</dbReference>
<comment type="function">
    <text evidence="7">RNA helicase.</text>
</comment>
<feature type="compositionally biased region" description="Basic and acidic residues" evidence="8">
    <location>
        <begin position="142"/>
        <end position="153"/>
    </location>
</feature>
<comment type="similarity">
    <text evidence="7">Belongs to the DEAD box helicase family.</text>
</comment>
<feature type="compositionally biased region" description="Basic residues" evidence="8">
    <location>
        <begin position="103"/>
        <end position="119"/>
    </location>
</feature>
<dbReference type="InterPro" id="IPR011545">
    <property type="entry name" value="DEAD/DEAH_box_helicase_dom"/>
</dbReference>
<dbReference type="GO" id="GO:0003723">
    <property type="term" value="F:RNA binding"/>
    <property type="evidence" value="ECO:0007669"/>
    <property type="project" value="UniProtKB-UniRule"/>
</dbReference>
<dbReference type="Proteomes" id="UP000016922">
    <property type="component" value="Unassembled WGS sequence"/>
</dbReference>
<dbReference type="Pfam" id="PF00270">
    <property type="entry name" value="DEAD"/>
    <property type="match status" value="2"/>
</dbReference>
<dbReference type="InterPro" id="IPR001650">
    <property type="entry name" value="Helicase_C-like"/>
</dbReference>
<accession>S3DMH8</accession>
<dbReference type="SMART" id="SM00487">
    <property type="entry name" value="DEXDc"/>
    <property type="match status" value="1"/>
</dbReference>
<keyword evidence="2 7" id="KW-0378">Hydrolase</keyword>
<evidence type="ECO:0000259" key="10">
    <source>
        <dbReference type="PROSITE" id="PS51194"/>
    </source>
</evidence>
<evidence type="ECO:0000313" key="12">
    <source>
        <dbReference type="Proteomes" id="UP000016922"/>
    </source>
</evidence>
<feature type="compositionally biased region" description="Basic and acidic residues" evidence="8">
    <location>
        <begin position="184"/>
        <end position="214"/>
    </location>
</feature>
<feature type="compositionally biased region" description="Acidic residues" evidence="8">
    <location>
        <begin position="611"/>
        <end position="621"/>
    </location>
</feature>
<dbReference type="CDD" id="cd17956">
    <property type="entry name" value="DEADc_DDX51"/>
    <property type="match status" value="1"/>
</dbReference>